<dbReference type="EMBL" id="CMVM020000018">
    <property type="status" value="NOT_ANNOTATED_CDS"/>
    <property type="molecule type" value="Genomic_DNA"/>
</dbReference>
<keyword evidence="2" id="KW-1185">Reference proteome</keyword>
<accession>A0A8R1Y9U5</accession>
<reference evidence="2" key="1">
    <citation type="submission" date="2013-10" db="EMBL/GenBank/DDBJ databases">
        <title>Genome sequencing of Onchocerca volvulus.</title>
        <authorList>
            <person name="Cotton J."/>
            <person name="Tsai J."/>
            <person name="Stanley E."/>
            <person name="Tracey A."/>
            <person name="Holroyd N."/>
            <person name="Lustigman S."/>
            <person name="Berriman M."/>
        </authorList>
    </citation>
    <scope>NUCLEOTIDE SEQUENCE</scope>
</reference>
<name>A0A8R1Y9U5_ONCVO</name>
<evidence type="ECO:0000313" key="2">
    <source>
        <dbReference type="Proteomes" id="UP000024404"/>
    </source>
</evidence>
<organism evidence="1 2">
    <name type="scientific">Onchocerca volvulus</name>
    <dbReference type="NCBI Taxonomy" id="6282"/>
    <lineage>
        <taxon>Eukaryota</taxon>
        <taxon>Metazoa</taxon>
        <taxon>Ecdysozoa</taxon>
        <taxon>Nematoda</taxon>
        <taxon>Chromadorea</taxon>
        <taxon>Rhabditida</taxon>
        <taxon>Spirurina</taxon>
        <taxon>Spiruromorpha</taxon>
        <taxon>Filarioidea</taxon>
        <taxon>Onchocercidae</taxon>
        <taxon>Onchocerca</taxon>
    </lineage>
</organism>
<dbReference type="EnsemblMetazoa" id="OVOC98.1">
    <property type="protein sequence ID" value="OVOC98.1"/>
    <property type="gene ID" value="WBGene00236907"/>
</dbReference>
<reference evidence="1" key="2">
    <citation type="submission" date="2022-06" db="UniProtKB">
        <authorList>
            <consortium name="EnsemblMetazoa"/>
        </authorList>
    </citation>
    <scope>IDENTIFICATION</scope>
</reference>
<proteinExistence type="predicted"/>
<sequence>MHHVLQKCKQIDELERNLCLFKNKASIERSSSITAGQYNYTRTSLHYIASRSATASSTLMHTDAKMRAIRLGQLLSTILLNRVIQFMGNEKLMLVLTKKNITTKKSRKCMEESIDYGKRIEGK</sequence>
<dbReference type="AlphaFoldDB" id="A0A8R1Y9U5"/>
<dbReference type="Proteomes" id="UP000024404">
    <property type="component" value="Unassembled WGS sequence"/>
</dbReference>
<protein>
    <submittedName>
        <fullName evidence="1">Uncharacterized protein</fullName>
    </submittedName>
</protein>
<evidence type="ECO:0000313" key="1">
    <source>
        <dbReference type="EnsemblMetazoa" id="OVOC98.1"/>
    </source>
</evidence>